<evidence type="ECO:0000256" key="3">
    <source>
        <dbReference type="ARBA" id="ARBA00023136"/>
    </source>
</evidence>
<proteinExistence type="inferred from homology"/>
<dbReference type="InterPro" id="IPR001775">
    <property type="entry name" value="GspD/PilQ"/>
</dbReference>
<feature type="signal peptide" evidence="5">
    <location>
        <begin position="1"/>
        <end position="30"/>
    </location>
</feature>
<reference evidence="7 8" key="1">
    <citation type="submission" date="2023-07" db="EMBL/GenBank/DDBJ databases">
        <title>Sorghum-associated microbial communities from plants grown in Nebraska, USA.</title>
        <authorList>
            <person name="Schachtman D."/>
        </authorList>
    </citation>
    <scope>NUCLEOTIDE SEQUENCE [LARGE SCALE GENOMIC DNA]</scope>
    <source>
        <strain evidence="7 8">BE308</strain>
    </source>
</reference>
<comment type="subcellular location">
    <subcellularLocation>
        <location evidence="1">Membrane</location>
    </subcellularLocation>
</comment>
<gene>
    <name evidence="7" type="ORF">J2X15_004151</name>
</gene>
<name>A0ABU1ZTM5_9BURK</name>
<protein>
    <submittedName>
        <fullName evidence="7">General secretion pathway protein D</fullName>
    </submittedName>
</protein>
<keyword evidence="3" id="KW-0472">Membrane</keyword>
<dbReference type="PANTHER" id="PTHR30332:SF24">
    <property type="entry name" value="SECRETIN GSPD-RELATED"/>
    <property type="match status" value="1"/>
</dbReference>
<dbReference type="Proteomes" id="UP001268089">
    <property type="component" value="Unassembled WGS sequence"/>
</dbReference>
<comment type="similarity">
    <text evidence="4">Belongs to the bacterial secretin family.</text>
</comment>
<organism evidence="7 8">
    <name type="scientific">Rhodoferax saidenbachensis</name>
    <dbReference type="NCBI Taxonomy" id="1484693"/>
    <lineage>
        <taxon>Bacteria</taxon>
        <taxon>Pseudomonadati</taxon>
        <taxon>Pseudomonadota</taxon>
        <taxon>Betaproteobacteria</taxon>
        <taxon>Burkholderiales</taxon>
        <taxon>Comamonadaceae</taxon>
        <taxon>Rhodoferax</taxon>
    </lineage>
</organism>
<dbReference type="PRINTS" id="PR00811">
    <property type="entry name" value="BCTERIALGSPD"/>
</dbReference>
<evidence type="ECO:0000256" key="1">
    <source>
        <dbReference type="ARBA" id="ARBA00004370"/>
    </source>
</evidence>
<dbReference type="RefSeq" id="WP_310346744.1">
    <property type="nucleotide sequence ID" value="NZ_JAVDXO010000015.1"/>
</dbReference>
<dbReference type="Pfam" id="PF00263">
    <property type="entry name" value="Secretin"/>
    <property type="match status" value="1"/>
</dbReference>
<comment type="caution">
    <text evidence="7">The sequence shown here is derived from an EMBL/GenBank/DDBJ whole genome shotgun (WGS) entry which is preliminary data.</text>
</comment>
<dbReference type="EMBL" id="JAVDXO010000015">
    <property type="protein sequence ID" value="MDR7308828.1"/>
    <property type="molecule type" value="Genomic_DNA"/>
</dbReference>
<keyword evidence="8" id="KW-1185">Reference proteome</keyword>
<evidence type="ECO:0000313" key="8">
    <source>
        <dbReference type="Proteomes" id="UP001268089"/>
    </source>
</evidence>
<evidence type="ECO:0000256" key="5">
    <source>
        <dbReference type="SAM" id="SignalP"/>
    </source>
</evidence>
<keyword evidence="2 5" id="KW-0732">Signal</keyword>
<dbReference type="InterPro" id="IPR050810">
    <property type="entry name" value="Bact_Secretion_Sys_Channel"/>
</dbReference>
<dbReference type="PROSITE" id="PS51257">
    <property type="entry name" value="PROKAR_LIPOPROTEIN"/>
    <property type="match status" value="1"/>
</dbReference>
<evidence type="ECO:0000313" key="7">
    <source>
        <dbReference type="EMBL" id="MDR7308828.1"/>
    </source>
</evidence>
<evidence type="ECO:0000259" key="6">
    <source>
        <dbReference type="Pfam" id="PF00263"/>
    </source>
</evidence>
<sequence>MKYPLPCLPAPRRMVAALLPAFAVMGLAGCAGTGELARSDAGNPLISSQPKTNLYATIPQGKLTSAPRLLAAEGIKALDARDYKKASDLFNMAVKADMTSSYLHFLNGVAYQMRGIQGESSLFPLAEQGFEMAAQFDNSNWLARYYSGLLAMYQRDFAKAKTRLADAALYAGNEPELLYDLAVAAYYDRDPKTAAAALEGLRTVLAEKPDDPRVLRASAIVAASLNDKEQAGNYLTRLRAAAVGATEYKEVENRVDSWLHSYQRAGMVKTQARGGYPAVNSGLNANTGGYPATGNTGGYPAMQGAVPGAYPGMPGAVPGMPGALGGFGTAGNGFVEKQMAVVDVSIISTEEDNTQAMGVNLLDGLKIQFGNPLTQTPAFSTTQSGSVVTDNLNAANSTNTNSSVITRLIQVPALTYSLNIANANAKRNEVLARPTLVALGNLPSNFFSGQDIVGAAVSGGQGSSVQIQKEVGVKLSVTPEFLPDNLIKLNVVAERTFLAIPSTSVKFDFRLDTNKTMVNANVVMKFGETLILSGLSERDQTKDRDGVPLLQDVPIVQYLFSRNVTRDYYKSVLILLTPRRTQYTNRAEADIAAERATMTPGEVAMAEFEDKYKPWFKPTPNVGEITQALEGGTLYREFRTGDIAASWNRIESTEERLRTAVRFLYY</sequence>
<dbReference type="InterPro" id="IPR004846">
    <property type="entry name" value="T2SS/T3SS_dom"/>
</dbReference>
<dbReference type="InterPro" id="IPR011990">
    <property type="entry name" value="TPR-like_helical_dom_sf"/>
</dbReference>
<dbReference type="Gene3D" id="1.25.40.10">
    <property type="entry name" value="Tetratricopeptide repeat domain"/>
    <property type="match status" value="1"/>
</dbReference>
<feature type="domain" description="Type II/III secretion system secretin-like" evidence="6">
    <location>
        <begin position="424"/>
        <end position="579"/>
    </location>
</feature>
<accession>A0ABU1ZTM5</accession>
<evidence type="ECO:0000256" key="4">
    <source>
        <dbReference type="RuleBase" id="RU004003"/>
    </source>
</evidence>
<dbReference type="SUPFAM" id="SSF48452">
    <property type="entry name" value="TPR-like"/>
    <property type="match status" value="1"/>
</dbReference>
<evidence type="ECO:0000256" key="2">
    <source>
        <dbReference type="ARBA" id="ARBA00022729"/>
    </source>
</evidence>
<dbReference type="PANTHER" id="PTHR30332">
    <property type="entry name" value="PROBABLE GENERAL SECRETION PATHWAY PROTEIN D"/>
    <property type="match status" value="1"/>
</dbReference>
<feature type="chain" id="PRO_5047218845" evidence="5">
    <location>
        <begin position="31"/>
        <end position="666"/>
    </location>
</feature>